<name>A0A7X5XTX1_9SPHN</name>
<accession>A0A7X5XTX1</accession>
<evidence type="ECO:0000313" key="3">
    <source>
        <dbReference type="EMBL" id="NJB90141.1"/>
    </source>
</evidence>
<dbReference type="InterPro" id="IPR054357">
    <property type="entry name" value="MFE-2_N"/>
</dbReference>
<protein>
    <submittedName>
        <fullName evidence="3">Acyl dehydratase</fullName>
    </submittedName>
</protein>
<keyword evidence="4" id="KW-1185">Reference proteome</keyword>
<sequence>MTFRPDRILAHDFGEARQSYTARDAILYALGVGLGGDPLDEGDLAFLDETRLSVLPTFAVTLCSPGMWIRDAAFGVDFRRLVHSAQSAEFHALLPASAEVVGTARVVGLADRGEGRGAVLELERQIADAADGGLYCTLRQTLLLRGNGGFGGSPPPPTTSVIPDTAPDAEASARLSPRAALIYRLSGDWNPLHIDPAFAKSAGFERPIMHGLGSYAVAGAAVSRALDRNPADMSALSCRFSGIVLPGDTLTFSIWLDADGAAFRAHVEGRLVLDEGRIAWRSGE</sequence>
<dbReference type="AlphaFoldDB" id="A0A7X5XTX1"/>
<evidence type="ECO:0000259" key="2">
    <source>
        <dbReference type="Pfam" id="PF22622"/>
    </source>
</evidence>
<dbReference type="PANTHER" id="PTHR13078">
    <property type="entry name" value="PEROXISOMAL MULTIFUNCTIONAL ENZYME TYPE 2-RELATED"/>
    <property type="match status" value="1"/>
</dbReference>
<dbReference type="InterPro" id="IPR002539">
    <property type="entry name" value="MaoC-like_dom"/>
</dbReference>
<dbReference type="Proteomes" id="UP000535078">
    <property type="component" value="Unassembled WGS sequence"/>
</dbReference>
<feature type="domain" description="Peroxisomal multifunctional enzyme type 2-like N-terminal" evidence="2">
    <location>
        <begin position="19"/>
        <end position="146"/>
    </location>
</feature>
<dbReference type="GO" id="GO:0006635">
    <property type="term" value="P:fatty acid beta-oxidation"/>
    <property type="evidence" value="ECO:0007669"/>
    <property type="project" value="TreeGrafter"/>
</dbReference>
<dbReference type="Gene3D" id="3.10.129.10">
    <property type="entry name" value="Hotdog Thioesterase"/>
    <property type="match status" value="1"/>
</dbReference>
<dbReference type="GO" id="GO:0004300">
    <property type="term" value="F:enoyl-CoA hydratase activity"/>
    <property type="evidence" value="ECO:0007669"/>
    <property type="project" value="TreeGrafter"/>
</dbReference>
<gene>
    <name evidence="3" type="ORF">GGR90_002335</name>
</gene>
<dbReference type="EMBL" id="JAATIT010000003">
    <property type="protein sequence ID" value="NJB90141.1"/>
    <property type="molecule type" value="Genomic_DNA"/>
</dbReference>
<dbReference type="PANTHER" id="PTHR13078:SF56">
    <property type="entry name" value="PEROXISOMAL MULTIFUNCTIONAL ENZYME TYPE 2"/>
    <property type="match status" value="1"/>
</dbReference>
<dbReference type="RefSeq" id="WP_167921620.1">
    <property type="nucleotide sequence ID" value="NZ_JAATIT010000003.1"/>
</dbReference>
<comment type="caution">
    <text evidence="3">The sequence shown here is derived from an EMBL/GenBank/DDBJ whole genome shotgun (WGS) entry which is preliminary data.</text>
</comment>
<dbReference type="InterPro" id="IPR029069">
    <property type="entry name" value="HotDog_dom_sf"/>
</dbReference>
<dbReference type="Pfam" id="PF01575">
    <property type="entry name" value="MaoC_dehydratas"/>
    <property type="match status" value="1"/>
</dbReference>
<feature type="domain" description="MaoC-like" evidence="1">
    <location>
        <begin position="163"/>
        <end position="268"/>
    </location>
</feature>
<dbReference type="GO" id="GO:0003857">
    <property type="term" value="F:(3S)-3-hydroxyacyl-CoA dehydrogenase (NAD+) activity"/>
    <property type="evidence" value="ECO:0007669"/>
    <property type="project" value="TreeGrafter"/>
</dbReference>
<reference evidence="3 4" key="1">
    <citation type="submission" date="2020-03" db="EMBL/GenBank/DDBJ databases">
        <title>Genomic Encyclopedia of Type Strains, Phase IV (KMG-IV): sequencing the most valuable type-strain genomes for metagenomic binning, comparative biology and taxonomic classification.</title>
        <authorList>
            <person name="Goeker M."/>
        </authorList>
    </citation>
    <scope>NUCLEOTIDE SEQUENCE [LARGE SCALE GENOMIC DNA]</scope>
    <source>
        <strain evidence="3 4">DSM 25229</strain>
    </source>
</reference>
<dbReference type="GO" id="GO:0044594">
    <property type="term" value="F:17-beta-hydroxysteroid dehydrogenase (NAD+) activity"/>
    <property type="evidence" value="ECO:0007669"/>
    <property type="project" value="TreeGrafter"/>
</dbReference>
<evidence type="ECO:0000259" key="1">
    <source>
        <dbReference type="Pfam" id="PF01575"/>
    </source>
</evidence>
<proteinExistence type="predicted"/>
<evidence type="ECO:0000313" key="4">
    <source>
        <dbReference type="Proteomes" id="UP000535078"/>
    </source>
</evidence>
<dbReference type="Pfam" id="PF22622">
    <property type="entry name" value="MFE-2_hydrat-2_N"/>
    <property type="match status" value="1"/>
</dbReference>
<organism evidence="3 4">
    <name type="scientific">Sphingopyxis italica</name>
    <dbReference type="NCBI Taxonomy" id="1129133"/>
    <lineage>
        <taxon>Bacteria</taxon>
        <taxon>Pseudomonadati</taxon>
        <taxon>Pseudomonadota</taxon>
        <taxon>Alphaproteobacteria</taxon>
        <taxon>Sphingomonadales</taxon>
        <taxon>Sphingomonadaceae</taxon>
        <taxon>Sphingopyxis</taxon>
    </lineage>
</organism>
<dbReference type="SUPFAM" id="SSF54637">
    <property type="entry name" value="Thioesterase/thiol ester dehydrase-isomerase"/>
    <property type="match status" value="2"/>
</dbReference>